<keyword evidence="4" id="KW-1185">Reference proteome</keyword>
<gene>
    <name evidence="2" type="ORF">TIFTF001_046232</name>
    <name evidence="3" type="ORF">TIFTF001_046237</name>
</gene>
<dbReference type="EMBL" id="BTGU01004521">
    <property type="protein sequence ID" value="GMN28430.1"/>
    <property type="molecule type" value="Genomic_DNA"/>
</dbReference>
<evidence type="ECO:0000313" key="2">
    <source>
        <dbReference type="EMBL" id="GMN28430.1"/>
    </source>
</evidence>
<dbReference type="EMBL" id="BTGU01004522">
    <property type="protein sequence ID" value="GMN28443.1"/>
    <property type="molecule type" value="Genomic_DNA"/>
</dbReference>
<sequence>MVDHVCRGQSRNWYQHVPLDIEGPMMKAPHILRDGLLPEVWQFTLPPTIEMTLDEMIDTIMEAEIIAYMLQAAAPEDDHPFMPIDDLGIEEPIFHDGPFMLEEPIPAIPVQAIPPQEEDADADMDPASPGEDPEALQ</sequence>
<accession>A0AA87Z2X6</accession>
<organism evidence="3 4">
    <name type="scientific">Ficus carica</name>
    <name type="common">Common fig</name>
    <dbReference type="NCBI Taxonomy" id="3494"/>
    <lineage>
        <taxon>Eukaryota</taxon>
        <taxon>Viridiplantae</taxon>
        <taxon>Streptophyta</taxon>
        <taxon>Embryophyta</taxon>
        <taxon>Tracheophyta</taxon>
        <taxon>Spermatophyta</taxon>
        <taxon>Magnoliopsida</taxon>
        <taxon>eudicotyledons</taxon>
        <taxon>Gunneridae</taxon>
        <taxon>Pentapetalae</taxon>
        <taxon>rosids</taxon>
        <taxon>fabids</taxon>
        <taxon>Rosales</taxon>
        <taxon>Moraceae</taxon>
        <taxon>Ficeae</taxon>
        <taxon>Ficus</taxon>
    </lineage>
</organism>
<comment type="caution">
    <text evidence="3">The sequence shown here is derived from an EMBL/GenBank/DDBJ whole genome shotgun (WGS) entry which is preliminary data.</text>
</comment>
<evidence type="ECO:0000313" key="3">
    <source>
        <dbReference type="EMBL" id="GMN28443.1"/>
    </source>
</evidence>
<evidence type="ECO:0000313" key="4">
    <source>
        <dbReference type="Proteomes" id="UP001187192"/>
    </source>
</evidence>
<feature type="region of interest" description="Disordered" evidence="1">
    <location>
        <begin position="111"/>
        <end position="137"/>
    </location>
</feature>
<protein>
    <submittedName>
        <fullName evidence="3">Uncharacterized protein</fullName>
    </submittedName>
</protein>
<dbReference type="Proteomes" id="UP001187192">
    <property type="component" value="Unassembled WGS sequence"/>
</dbReference>
<reference evidence="3" key="1">
    <citation type="submission" date="2023-07" db="EMBL/GenBank/DDBJ databases">
        <title>draft genome sequence of fig (Ficus carica).</title>
        <authorList>
            <person name="Takahashi T."/>
            <person name="Nishimura K."/>
        </authorList>
    </citation>
    <scope>NUCLEOTIDE SEQUENCE</scope>
</reference>
<name>A0AA87Z2X6_FICCA</name>
<evidence type="ECO:0000256" key="1">
    <source>
        <dbReference type="SAM" id="MobiDB-lite"/>
    </source>
</evidence>
<dbReference type="AlphaFoldDB" id="A0AA87Z2X6"/>
<proteinExistence type="predicted"/>